<dbReference type="InterPro" id="IPR026337">
    <property type="entry name" value="AKG_HExxH"/>
</dbReference>
<evidence type="ECO:0000313" key="2">
    <source>
        <dbReference type="Proteomes" id="UP001139035"/>
    </source>
</evidence>
<dbReference type="AlphaFoldDB" id="A0A9X1NYK1"/>
<protein>
    <submittedName>
        <fullName evidence="1">HEXXH motif-containing putative peptide modification protein</fullName>
    </submittedName>
</protein>
<organism evidence="1 2">
    <name type="scientific">Jiella avicenniae</name>
    <dbReference type="NCBI Taxonomy" id="2907202"/>
    <lineage>
        <taxon>Bacteria</taxon>
        <taxon>Pseudomonadati</taxon>
        <taxon>Pseudomonadota</taxon>
        <taxon>Alphaproteobacteria</taxon>
        <taxon>Hyphomicrobiales</taxon>
        <taxon>Aurantimonadaceae</taxon>
        <taxon>Jiella</taxon>
    </lineage>
</organism>
<dbReference type="RefSeq" id="WP_233717463.1">
    <property type="nucleotide sequence ID" value="NZ_JAJUWU010000002.1"/>
</dbReference>
<sequence>MSKFPGIEPAATEDDKLSRCRRFKTGDKATHSNNIRLAQHWVVMLIVELQSSAGVTPARLVCPWQDTNHIKIDRWCRWEVCSAMMFLPDPQGALRLSQDINERLADSLDAMAKAVSKAGVLSHKALTVGRSIRARRRIAPDYFARYFELLKAVEADDIPRSIRLLEDISEAVEHDPEQAPTANRRHAGVGSPEVFSWADLDPTRRQRYAGFFEAGDADTLSLLAPPVEDVERMRGEIDTALQRLDRHLPAFGAEIRVLLSEIVMCRGEERESSFAGASTFYIWGAVFMNPAAYPDSLAVLQGLVIESTHALLYGLSEGGSFLRDQAPKVARLVGGQEPDPVDETFHAAVVSARLHYVLQQLTDRRALDGAEALRARQLSAHSLNRFVECNAALGDESRFADVGCAMLQETRQQLQVSSSRAA</sequence>
<dbReference type="Proteomes" id="UP001139035">
    <property type="component" value="Unassembled WGS sequence"/>
</dbReference>
<dbReference type="NCBIfam" id="TIGR04267">
    <property type="entry name" value="mod_HExxH"/>
    <property type="match status" value="1"/>
</dbReference>
<reference evidence="1" key="1">
    <citation type="submission" date="2022-01" db="EMBL/GenBank/DDBJ databases">
        <title>Jiella avicenniae sp. nov., a novel endophytic bacterium isolated from bark of Avicennia marina.</title>
        <authorList>
            <person name="Tuo L."/>
        </authorList>
    </citation>
    <scope>NUCLEOTIDE SEQUENCE</scope>
    <source>
        <strain evidence="1">CBK1P-4</strain>
    </source>
</reference>
<name>A0A9X1NYK1_9HYPH</name>
<dbReference type="EMBL" id="JAJUWU010000002">
    <property type="protein sequence ID" value="MCE7026761.1"/>
    <property type="molecule type" value="Genomic_DNA"/>
</dbReference>
<keyword evidence="2" id="KW-1185">Reference proteome</keyword>
<evidence type="ECO:0000313" key="1">
    <source>
        <dbReference type="EMBL" id="MCE7026761.1"/>
    </source>
</evidence>
<accession>A0A9X1NYK1</accession>
<comment type="caution">
    <text evidence="1">The sequence shown here is derived from an EMBL/GenBank/DDBJ whole genome shotgun (WGS) entry which is preliminary data.</text>
</comment>
<gene>
    <name evidence="1" type="ORF">LZD57_02045</name>
</gene>
<proteinExistence type="predicted"/>